<keyword evidence="3" id="KW-1185">Reference proteome</keyword>
<organism evidence="2 3">
    <name type="scientific">Vanrija albida</name>
    <dbReference type="NCBI Taxonomy" id="181172"/>
    <lineage>
        <taxon>Eukaryota</taxon>
        <taxon>Fungi</taxon>
        <taxon>Dikarya</taxon>
        <taxon>Basidiomycota</taxon>
        <taxon>Agaricomycotina</taxon>
        <taxon>Tremellomycetes</taxon>
        <taxon>Trichosporonales</taxon>
        <taxon>Trichosporonaceae</taxon>
        <taxon>Vanrija</taxon>
    </lineage>
</organism>
<dbReference type="RefSeq" id="XP_069205320.1">
    <property type="nucleotide sequence ID" value="XM_069357383.1"/>
</dbReference>
<reference evidence="2 3" key="1">
    <citation type="submission" date="2023-08" db="EMBL/GenBank/DDBJ databases">
        <title>Annotated Genome Sequence of Vanrija albida AlHP1.</title>
        <authorList>
            <person name="Herzog R."/>
        </authorList>
    </citation>
    <scope>NUCLEOTIDE SEQUENCE [LARGE SCALE GENOMIC DNA]</scope>
    <source>
        <strain evidence="2 3">AlHP1</strain>
    </source>
</reference>
<evidence type="ECO:0000313" key="2">
    <source>
        <dbReference type="EMBL" id="KAL1405376.1"/>
    </source>
</evidence>
<feature type="transmembrane region" description="Helical" evidence="1">
    <location>
        <begin position="47"/>
        <end position="68"/>
    </location>
</feature>
<feature type="transmembrane region" description="Helical" evidence="1">
    <location>
        <begin position="196"/>
        <end position="216"/>
    </location>
</feature>
<feature type="transmembrane region" description="Helical" evidence="1">
    <location>
        <begin position="7"/>
        <end position="27"/>
    </location>
</feature>
<accession>A0ABR3PSP8</accession>
<feature type="transmembrane region" description="Helical" evidence="1">
    <location>
        <begin position="117"/>
        <end position="141"/>
    </location>
</feature>
<keyword evidence="1" id="KW-1133">Transmembrane helix</keyword>
<feature type="transmembrane region" description="Helical" evidence="1">
    <location>
        <begin position="228"/>
        <end position="249"/>
    </location>
</feature>
<keyword evidence="1" id="KW-0472">Membrane</keyword>
<keyword evidence="1" id="KW-0812">Transmembrane</keyword>
<protein>
    <submittedName>
        <fullName evidence="2">Uncharacterized protein</fullName>
    </submittedName>
</protein>
<dbReference type="Proteomes" id="UP001565368">
    <property type="component" value="Unassembled WGS sequence"/>
</dbReference>
<feature type="transmembrane region" description="Helical" evidence="1">
    <location>
        <begin position="284"/>
        <end position="306"/>
    </location>
</feature>
<feature type="transmembrane region" description="Helical" evidence="1">
    <location>
        <begin position="318"/>
        <end position="341"/>
    </location>
</feature>
<name>A0ABR3PSP8_9TREE</name>
<gene>
    <name evidence="2" type="ORF">Q8F55_009007</name>
</gene>
<feature type="transmembrane region" description="Helical" evidence="1">
    <location>
        <begin position="80"/>
        <end position="97"/>
    </location>
</feature>
<evidence type="ECO:0000256" key="1">
    <source>
        <dbReference type="SAM" id="Phobius"/>
    </source>
</evidence>
<dbReference type="EMBL" id="JBBXJM010000007">
    <property type="protein sequence ID" value="KAL1405376.1"/>
    <property type="molecule type" value="Genomic_DNA"/>
</dbReference>
<dbReference type="GeneID" id="95990050"/>
<evidence type="ECO:0000313" key="3">
    <source>
        <dbReference type="Proteomes" id="UP001565368"/>
    </source>
</evidence>
<feature type="transmembrane region" description="Helical" evidence="1">
    <location>
        <begin position="168"/>
        <end position="184"/>
    </location>
</feature>
<sequence length="363" mass="38259">MGNNLAQAFYLLVTAGAVLVIYAWIIIPSPALQGLKSADCLAKTEGARAYSFLSLRANVSLCVINNVFRAAKQSAPATVLAQYFGAFLSAALPIATYESFRPRGSGFWALAARGASVAFLAGQVVTAAVATPLYFAVVAAATPAPRFKRTKAGDVLLEPRPRPATEQVWAVLISTWLGFIVPFVRAKDFDYHALSVWQPFPLYVLALNIALPPLLAPLVRKTNPGIPVVLIALGGVYASASIHLKYVFYLASLEGGALKAVRDAFLLYPASEWAADWASHLPTVAHAIFGADFAFVALANAAHVILGFEPGLDEAVALALNLVLGTALLGPGAAVTLLWAYGELTTKPTLVAAADKKGKGKAE</sequence>
<comment type="caution">
    <text evidence="2">The sequence shown here is derived from an EMBL/GenBank/DDBJ whole genome shotgun (WGS) entry which is preliminary data.</text>
</comment>
<proteinExistence type="predicted"/>